<reference evidence="2" key="2">
    <citation type="submission" date="2021-09" db="EMBL/GenBank/DDBJ databases">
        <authorList>
            <person name="Jia N."/>
            <person name="Wang J."/>
            <person name="Shi W."/>
            <person name="Du L."/>
            <person name="Sun Y."/>
            <person name="Zhan W."/>
            <person name="Jiang J."/>
            <person name="Wang Q."/>
            <person name="Zhang B."/>
            <person name="Ji P."/>
            <person name="Sakyi L.B."/>
            <person name="Cui X."/>
            <person name="Yuan T."/>
            <person name="Jiang B."/>
            <person name="Yang W."/>
            <person name="Lam T.T.-Y."/>
            <person name="Chang Q."/>
            <person name="Ding S."/>
            <person name="Wang X."/>
            <person name="Zhu J."/>
            <person name="Ruan X."/>
            <person name="Zhao L."/>
            <person name="Wei J."/>
            <person name="Que T."/>
            <person name="Du C."/>
            <person name="Cheng J."/>
            <person name="Dai P."/>
            <person name="Han X."/>
            <person name="Huang E."/>
            <person name="Gao Y."/>
            <person name="Liu J."/>
            <person name="Shao H."/>
            <person name="Ye R."/>
            <person name="Li L."/>
            <person name="Wei W."/>
            <person name="Wang X."/>
            <person name="Wang C."/>
            <person name="Huo Q."/>
            <person name="Li W."/>
            <person name="Guo W."/>
            <person name="Chen H."/>
            <person name="Chen S."/>
            <person name="Zhou L."/>
            <person name="Zhou L."/>
            <person name="Ni X."/>
            <person name="Tian J."/>
            <person name="Zhou Y."/>
            <person name="Sheng Y."/>
            <person name="Liu T."/>
            <person name="Pan Y."/>
            <person name="Xia L."/>
            <person name="Li J."/>
            <person name="Zhao F."/>
            <person name="Cao W."/>
        </authorList>
    </citation>
    <scope>NUCLEOTIDE SEQUENCE</scope>
    <source>
        <strain evidence="2">Rsan-2018</strain>
        <tissue evidence="2">Larvae</tissue>
    </source>
</reference>
<gene>
    <name evidence="2" type="ORF">HPB52_006268</name>
</gene>
<evidence type="ECO:0000313" key="2">
    <source>
        <dbReference type="EMBL" id="KAH7982647.1"/>
    </source>
</evidence>
<accession>A0A9D4QGW8</accession>
<reference evidence="2" key="1">
    <citation type="journal article" date="2020" name="Cell">
        <title>Large-Scale Comparative Analyses of Tick Genomes Elucidate Their Genetic Diversity and Vector Capacities.</title>
        <authorList>
            <consortium name="Tick Genome and Microbiome Consortium (TIGMIC)"/>
            <person name="Jia N."/>
            <person name="Wang J."/>
            <person name="Shi W."/>
            <person name="Du L."/>
            <person name="Sun Y."/>
            <person name="Zhan W."/>
            <person name="Jiang J.F."/>
            <person name="Wang Q."/>
            <person name="Zhang B."/>
            <person name="Ji P."/>
            <person name="Bell-Sakyi L."/>
            <person name="Cui X.M."/>
            <person name="Yuan T.T."/>
            <person name="Jiang B.G."/>
            <person name="Yang W.F."/>
            <person name="Lam T.T."/>
            <person name="Chang Q.C."/>
            <person name="Ding S.J."/>
            <person name="Wang X.J."/>
            <person name="Zhu J.G."/>
            <person name="Ruan X.D."/>
            <person name="Zhao L."/>
            <person name="Wei J.T."/>
            <person name="Ye R.Z."/>
            <person name="Que T.C."/>
            <person name="Du C.H."/>
            <person name="Zhou Y.H."/>
            <person name="Cheng J.X."/>
            <person name="Dai P.F."/>
            <person name="Guo W.B."/>
            <person name="Han X.H."/>
            <person name="Huang E.J."/>
            <person name="Li L.F."/>
            <person name="Wei W."/>
            <person name="Gao Y.C."/>
            <person name="Liu J.Z."/>
            <person name="Shao H.Z."/>
            <person name="Wang X."/>
            <person name="Wang C.C."/>
            <person name="Yang T.C."/>
            <person name="Huo Q.B."/>
            <person name="Li W."/>
            <person name="Chen H.Y."/>
            <person name="Chen S.E."/>
            <person name="Zhou L.G."/>
            <person name="Ni X.B."/>
            <person name="Tian J.H."/>
            <person name="Sheng Y."/>
            <person name="Liu T."/>
            <person name="Pan Y.S."/>
            <person name="Xia L.Y."/>
            <person name="Li J."/>
            <person name="Zhao F."/>
            <person name="Cao W.C."/>
        </authorList>
    </citation>
    <scope>NUCLEOTIDE SEQUENCE</scope>
    <source>
        <strain evidence="2">Rsan-2018</strain>
    </source>
</reference>
<proteinExistence type="predicted"/>
<comment type="caution">
    <text evidence="2">The sequence shown here is derived from an EMBL/GenBank/DDBJ whole genome shotgun (WGS) entry which is preliminary data.</text>
</comment>
<feature type="region of interest" description="Disordered" evidence="1">
    <location>
        <begin position="78"/>
        <end position="108"/>
    </location>
</feature>
<name>A0A9D4QGW8_RHISA</name>
<dbReference type="AlphaFoldDB" id="A0A9D4QGW8"/>
<protein>
    <submittedName>
        <fullName evidence="2">Uncharacterized protein</fullName>
    </submittedName>
</protein>
<evidence type="ECO:0000313" key="3">
    <source>
        <dbReference type="Proteomes" id="UP000821837"/>
    </source>
</evidence>
<dbReference type="Proteomes" id="UP000821837">
    <property type="component" value="Chromosome 1"/>
</dbReference>
<dbReference type="EMBL" id="JABSTV010001245">
    <property type="protein sequence ID" value="KAH7982647.1"/>
    <property type="molecule type" value="Genomic_DNA"/>
</dbReference>
<dbReference type="VEuPathDB" id="VectorBase:RSAN_037761"/>
<keyword evidence="3" id="KW-1185">Reference proteome</keyword>
<evidence type="ECO:0000256" key="1">
    <source>
        <dbReference type="SAM" id="MobiDB-lite"/>
    </source>
</evidence>
<sequence>MVSAGRRGIGARRRGRDGEALVCFDGGEGLVTARNRPIVLQETLPVLQRTPWWWAARRRAAIKQREAALELGLSRPRSAHGVVKTSEGSPGPPQESIGTTLDVSESRGPRGSVEALLTEDWSPEENALNVTLPLQGGTDYQISVRAAGRDSQGKIVWGPELEVEVSVTLVSRFQANC</sequence>
<organism evidence="2 3">
    <name type="scientific">Rhipicephalus sanguineus</name>
    <name type="common">Brown dog tick</name>
    <name type="synonym">Ixodes sanguineus</name>
    <dbReference type="NCBI Taxonomy" id="34632"/>
    <lineage>
        <taxon>Eukaryota</taxon>
        <taxon>Metazoa</taxon>
        <taxon>Ecdysozoa</taxon>
        <taxon>Arthropoda</taxon>
        <taxon>Chelicerata</taxon>
        <taxon>Arachnida</taxon>
        <taxon>Acari</taxon>
        <taxon>Parasitiformes</taxon>
        <taxon>Ixodida</taxon>
        <taxon>Ixodoidea</taxon>
        <taxon>Ixodidae</taxon>
        <taxon>Rhipicephalinae</taxon>
        <taxon>Rhipicephalus</taxon>
        <taxon>Rhipicephalus</taxon>
    </lineage>
</organism>